<evidence type="ECO:0000259" key="1">
    <source>
        <dbReference type="Pfam" id="PF18962"/>
    </source>
</evidence>
<feature type="domain" description="Secretion system C-terminal sorting" evidence="1">
    <location>
        <begin position="88"/>
        <end position="154"/>
    </location>
</feature>
<dbReference type="EMBL" id="VSSQ01005049">
    <property type="protein sequence ID" value="MPM27653.1"/>
    <property type="molecule type" value="Genomic_DNA"/>
</dbReference>
<dbReference type="Pfam" id="PF18962">
    <property type="entry name" value="Por_Secre_tail"/>
    <property type="match status" value="1"/>
</dbReference>
<accession>A0A644YMD5</accession>
<dbReference type="InterPro" id="IPR026444">
    <property type="entry name" value="Secre_tail"/>
</dbReference>
<dbReference type="NCBIfam" id="TIGR04183">
    <property type="entry name" value="Por_Secre_tail"/>
    <property type="match status" value="1"/>
</dbReference>
<proteinExistence type="predicted"/>
<protein>
    <recommendedName>
        <fullName evidence="1">Secretion system C-terminal sorting domain-containing protein</fullName>
    </recommendedName>
</protein>
<name>A0A644YMD5_9ZZZZ</name>
<sequence>MDFGSYQIFYSTDMGISWTAAGPEQSIERRHEWLGDFNTSLLPSEGNYLIKVTLKDNQTTPVAIDAVVQINVLPAYLSVPEEDSQIRIYPNPASDVVNIDMPEKEISSIRIFSMDGKLVFEELEISDNSASIDISGLKSGMYFLEIAGVSIIRKPIVID</sequence>
<comment type="caution">
    <text evidence="2">The sequence shown here is derived from an EMBL/GenBank/DDBJ whole genome shotgun (WGS) entry which is preliminary data.</text>
</comment>
<organism evidence="2">
    <name type="scientific">bioreactor metagenome</name>
    <dbReference type="NCBI Taxonomy" id="1076179"/>
    <lineage>
        <taxon>unclassified sequences</taxon>
        <taxon>metagenomes</taxon>
        <taxon>ecological metagenomes</taxon>
    </lineage>
</organism>
<dbReference type="AlphaFoldDB" id="A0A644YMD5"/>
<evidence type="ECO:0000313" key="2">
    <source>
        <dbReference type="EMBL" id="MPM27653.1"/>
    </source>
</evidence>
<reference evidence="2" key="1">
    <citation type="submission" date="2019-08" db="EMBL/GenBank/DDBJ databases">
        <authorList>
            <person name="Kucharzyk K."/>
            <person name="Murdoch R.W."/>
            <person name="Higgins S."/>
            <person name="Loffler F."/>
        </authorList>
    </citation>
    <scope>NUCLEOTIDE SEQUENCE</scope>
</reference>
<gene>
    <name evidence="2" type="ORF">SDC9_74166</name>
</gene>